<dbReference type="EMBL" id="CP011310">
    <property type="protein sequence ID" value="AKQ42057.2"/>
    <property type="molecule type" value="Genomic_DNA"/>
</dbReference>
<dbReference type="Proteomes" id="UP000059113">
    <property type="component" value="Chromosome"/>
</dbReference>
<proteinExistence type="predicted"/>
<keyword evidence="2" id="KW-1185">Reference proteome</keyword>
<accession>A0A0H4VBM6</accession>
<dbReference type="KEGG" id="ery:CP97_08535"/>
<dbReference type="STRING" id="1648404.CP97_08535"/>
<organism evidence="1 2">
    <name type="scientific">Aurantiacibacter atlanticus</name>
    <dbReference type="NCBI Taxonomy" id="1648404"/>
    <lineage>
        <taxon>Bacteria</taxon>
        <taxon>Pseudomonadati</taxon>
        <taxon>Pseudomonadota</taxon>
        <taxon>Alphaproteobacteria</taxon>
        <taxon>Sphingomonadales</taxon>
        <taxon>Erythrobacteraceae</taxon>
        <taxon>Aurantiacibacter</taxon>
    </lineage>
</organism>
<protein>
    <recommendedName>
        <fullName evidence="3">RES domain-containing protein</fullName>
    </recommendedName>
</protein>
<name>A0A0H4VBM6_9SPHN</name>
<reference evidence="1 2" key="1">
    <citation type="journal article" date="2015" name="Int. J. Syst. Evol. Microbiol.">
        <title>Erythrobacter atlanticus sp. nov., a bacterium from ocean sediment able to degrade polycyclic aromatic hydrocarbons.</title>
        <authorList>
            <person name="Zhuang L."/>
            <person name="Liu Y."/>
            <person name="Wang L."/>
            <person name="Wang W."/>
            <person name="Shao Z."/>
        </authorList>
    </citation>
    <scope>NUCLEOTIDE SEQUENCE [LARGE SCALE GENOMIC DNA]</scope>
    <source>
        <strain evidence="2">s21-N3</strain>
    </source>
</reference>
<reference evidence="2" key="2">
    <citation type="submission" date="2015-04" db="EMBL/GenBank/DDBJ databases">
        <title>The complete genome sequence of Erythrobacter sp. s21-N3.</title>
        <authorList>
            <person name="Zhuang L."/>
            <person name="Liu Y."/>
            <person name="Shao Z."/>
        </authorList>
    </citation>
    <scope>NUCLEOTIDE SEQUENCE [LARGE SCALE GENOMIC DNA]</scope>
    <source>
        <strain evidence="2">s21-N3</strain>
    </source>
</reference>
<gene>
    <name evidence="1" type="ORF">CP97_08535</name>
</gene>
<dbReference type="AlphaFoldDB" id="A0A0H4VBM6"/>
<sequence length="84" mass="9456">MGWTDVDHEPEDIAFEKDAAEKRRLGDAWLNSRRTLLARVQSAVLPEASIILMNPRHSAAAEIAPLKTRPFSFKKCLELPPFPS</sequence>
<evidence type="ECO:0008006" key="3">
    <source>
        <dbReference type="Google" id="ProtNLM"/>
    </source>
</evidence>
<evidence type="ECO:0000313" key="2">
    <source>
        <dbReference type="Proteomes" id="UP000059113"/>
    </source>
</evidence>
<evidence type="ECO:0000313" key="1">
    <source>
        <dbReference type="EMBL" id="AKQ42057.2"/>
    </source>
</evidence>